<comment type="caution">
    <text evidence="14">The sequence shown here is derived from an EMBL/GenBank/DDBJ whole genome shotgun (WGS) entry which is preliminary data.</text>
</comment>
<dbReference type="PRINTS" id="PR01651">
    <property type="entry name" value="SECGEXPORT"/>
</dbReference>
<reference evidence="14 15" key="1">
    <citation type="submission" date="2014-03" db="EMBL/GenBank/DDBJ databases">
        <title>Genome of Paenirhodobacter enshiensis DW2-9.</title>
        <authorList>
            <person name="Wang D."/>
            <person name="Wang G."/>
        </authorList>
    </citation>
    <scope>NUCLEOTIDE SEQUENCE [LARGE SCALE GENOMIC DNA]</scope>
    <source>
        <strain evidence="14 15">DW2-9</strain>
    </source>
</reference>
<evidence type="ECO:0000256" key="13">
    <source>
        <dbReference type="SAM" id="MobiDB-lite"/>
    </source>
</evidence>
<evidence type="ECO:0000313" key="15">
    <source>
        <dbReference type="Proteomes" id="UP000028824"/>
    </source>
</evidence>
<comment type="caution">
    <text evidence="12">Lacks conserved residue(s) required for the propagation of feature annotation.</text>
</comment>
<keyword evidence="6 12" id="KW-0812">Transmembrane</keyword>
<dbReference type="OrthoDB" id="7691811at2"/>
<protein>
    <recommendedName>
        <fullName evidence="3 12">Protein-export membrane protein SecG</fullName>
    </recommendedName>
</protein>
<dbReference type="AlphaFoldDB" id="A0A086XR39"/>
<dbReference type="GO" id="GO:0005886">
    <property type="term" value="C:plasma membrane"/>
    <property type="evidence" value="ECO:0007669"/>
    <property type="project" value="UniProtKB-SubCell"/>
</dbReference>
<keyword evidence="10 12" id="KW-0472">Membrane</keyword>
<proteinExistence type="inferred from homology"/>
<evidence type="ECO:0000256" key="5">
    <source>
        <dbReference type="ARBA" id="ARBA00022475"/>
    </source>
</evidence>
<feature type="compositionally biased region" description="Low complexity" evidence="13">
    <location>
        <begin position="105"/>
        <end position="123"/>
    </location>
</feature>
<evidence type="ECO:0000256" key="4">
    <source>
        <dbReference type="ARBA" id="ARBA00022448"/>
    </source>
</evidence>
<dbReference type="Proteomes" id="UP000028824">
    <property type="component" value="Unassembled WGS sequence"/>
</dbReference>
<dbReference type="eggNOG" id="COG1314">
    <property type="taxonomic scope" value="Bacteria"/>
</dbReference>
<feature type="transmembrane region" description="Helical" evidence="12">
    <location>
        <begin position="51"/>
        <end position="74"/>
    </location>
</feature>
<keyword evidence="7 12" id="KW-0653">Protein transport</keyword>
<dbReference type="RefSeq" id="WP_036639833.1">
    <property type="nucleotide sequence ID" value="NZ_JAYRGJ010000009.1"/>
</dbReference>
<dbReference type="GO" id="GO:0009306">
    <property type="term" value="P:protein secretion"/>
    <property type="evidence" value="ECO:0007669"/>
    <property type="project" value="UniProtKB-UniRule"/>
</dbReference>
<keyword evidence="4 12" id="KW-0813">Transport</keyword>
<evidence type="ECO:0000256" key="3">
    <source>
        <dbReference type="ARBA" id="ARBA00017876"/>
    </source>
</evidence>
<dbReference type="GO" id="GO:0065002">
    <property type="term" value="P:intracellular protein transmembrane transport"/>
    <property type="evidence" value="ECO:0007669"/>
    <property type="project" value="TreeGrafter"/>
</dbReference>
<evidence type="ECO:0000256" key="7">
    <source>
        <dbReference type="ARBA" id="ARBA00022927"/>
    </source>
</evidence>
<evidence type="ECO:0000256" key="8">
    <source>
        <dbReference type="ARBA" id="ARBA00022989"/>
    </source>
</evidence>
<dbReference type="PANTHER" id="PTHR34182">
    <property type="entry name" value="PROTEIN-EXPORT MEMBRANE PROTEIN SECG"/>
    <property type="match status" value="1"/>
</dbReference>
<evidence type="ECO:0000313" key="14">
    <source>
        <dbReference type="EMBL" id="KFI24489.1"/>
    </source>
</evidence>
<evidence type="ECO:0000256" key="2">
    <source>
        <dbReference type="ARBA" id="ARBA00008445"/>
    </source>
</evidence>
<dbReference type="GO" id="GO:0043952">
    <property type="term" value="P:protein transport by the Sec complex"/>
    <property type="evidence" value="ECO:0007669"/>
    <property type="project" value="TreeGrafter"/>
</dbReference>
<keyword evidence="8 12" id="KW-1133">Transmembrane helix</keyword>
<dbReference type="EMBL" id="JFZB01000045">
    <property type="protein sequence ID" value="KFI24489.1"/>
    <property type="molecule type" value="Genomic_DNA"/>
</dbReference>
<evidence type="ECO:0000256" key="9">
    <source>
        <dbReference type="ARBA" id="ARBA00023010"/>
    </source>
</evidence>
<keyword evidence="15" id="KW-1185">Reference proteome</keyword>
<gene>
    <name evidence="14" type="ORF">CG50_10010</name>
</gene>
<dbReference type="STRING" id="1105367.CG50_10010"/>
<name>A0A086XR39_9RHOB</name>
<comment type="subcellular location">
    <subcellularLocation>
        <location evidence="1 12">Cell membrane</location>
        <topology evidence="1 12">Multi-pass membrane protein</topology>
    </subcellularLocation>
</comment>
<keyword evidence="9 12" id="KW-0811">Translocation</keyword>
<dbReference type="NCBIfam" id="TIGR00810">
    <property type="entry name" value="secG"/>
    <property type="match status" value="1"/>
</dbReference>
<evidence type="ECO:0000256" key="12">
    <source>
        <dbReference type="RuleBase" id="RU365087"/>
    </source>
</evidence>
<dbReference type="GO" id="GO:0015450">
    <property type="term" value="F:protein-transporting ATPase activity"/>
    <property type="evidence" value="ECO:0007669"/>
    <property type="project" value="UniProtKB-UniRule"/>
</dbReference>
<comment type="function">
    <text evidence="11 12">Involved in protein export. Participates in an early event of protein translocation.</text>
</comment>
<dbReference type="Pfam" id="PF03840">
    <property type="entry name" value="SecG"/>
    <property type="match status" value="1"/>
</dbReference>
<dbReference type="InterPro" id="IPR004692">
    <property type="entry name" value="SecG"/>
</dbReference>
<evidence type="ECO:0000256" key="11">
    <source>
        <dbReference type="ARBA" id="ARBA00025182"/>
    </source>
</evidence>
<evidence type="ECO:0000256" key="1">
    <source>
        <dbReference type="ARBA" id="ARBA00004651"/>
    </source>
</evidence>
<comment type="similarity">
    <text evidence="2 12">Belongs to the SecG family.</text>
</comment>
<dbReference type="PANTHER" id="PTHR34182:SF1">
    <property type="entry name" value="PROTEIN-EXPORT MEMBRANE PROTEIN SECG"/>
    <property type="match status" value="1"/>
</dbReference>
<organism evidence="14 15">
    <name type="scientific">Paenirhodobacter enshiensis</name>
    <dbReference type="NCBI Taxonomy" id="1105367"/>
    <lineage>
        <taxon>Bacteria</taxon>
        <taxon>Pseudomonadati</taxon>
        <taxon>Pseudomonadota</taxon>
        <taxon>Alphaproteobacteria</taxon>
        <taxon>Rhodobacterales</taxon>
        <taxon>Rhodobacter group</taxon>
        <taxon>Paenirhodobacter</taxon>
    </lineage>
</organism>
<evidence type="ECO:0000256" key="10">
    <source>
        <dbReference type="ARBA" id="ARBA00023136"/>
    </source>
</evidence>
<accession>A0A086XR39</accession>
<keyword evidence="5 12" id="KW-1003">Cell membrane</keyword>
<feature type="region of interest" description="Disordered" evidence="13">
    <location>
        <begin position="84"/>
        <end position="130"/>
    </location>
</feature>
<sequence length="130" mass="12731">MENIVLSIHLILALVLIGVVLLQRSEGGGLGMGGGSGSGGGVMTGRQAANALTKLTWIIAGLFIVTSITLTVLATRGNGRGSILDRFAPTASQNGSAPVPNVELPPAASGTAAPATPPAADAPVTPPAAN</sequence>
<evidence type="ECO:0000256" key="6">
    <source>
        <dbReference type="ARBA" id="ARBA00022692"/>
    </source>
</evidence>